<dbReference type="PROSITE" id="PS51866">
    <property type="entry name" value="MOP"/>
    <property type="match status" value="2"/>
</dbReference>
<dbReference type="GO" id="GO:0006310">
    <property type="term" value="P:DNA recombination"/>
    <property type="evidence" value="ECO:0007669"/>
    <property type="project" value="UniProtKB-KW"/>
</dbReference>
<dbReference type="AlphaFoldDB" id="A0A7C9MH76"/>
<dbReference type="SUPFAM" id="SSF50331">
    <property type="entry name" value="MOP-like"/>
    <property type="match status" value="2"/>
</dbReference>
<dbReference type="InterPro" id="IPR005116">
    <property type="entry name" value="Transp-assoc_OB_typ1"/>
</dbReference>
<dbReference type="PROSITE" id="PS51898">
    <property type="entry name" value="TYR_RECOMBINASE"/>
    <property type="match status" value="1"/>
</dbReference>
<sequence length="359" mass="39531">MDETNNAAPESGGKRFRAARIFSVPDDVKFLDTLELTRLSEAFSAWTTRAGRPDVAVSRNRVRLIYLMLRHTGARLGEVLAVNDRSDVNLENLSVMLGGGEEGPGREVQIPAELGEALAAVFDDPAYASLRGGLFRLDQGHVRRKFYERAEECGFTKELVNPSTIRRSRAVELLRDDVPLPVVQRILGHSTADLTAAFLHLPEDQRRKVERQVLTRETRRTSARNAFFGRVARVQRGDIQSIVTVESLGGHAVSSIITNESLKNLGVTEGSFVTAEIKAPWVVLEAAVDMPRSTAGNRFLGDVELIRLGELTSEVIVALSDDTRLCAVITTQSARELALAEGQKVWAMFTAFAVVLHVE</sequence>
<dbReference type="InterPro" id="IPR008995">
    <property type="entry name" value="Mo/tungstate-bd_C_term_dom"/>
</dbReference>
<evidence type="ECO:0000313" key="6">
    <source>
        <dbReference type="EMBL" id="MYL82428.1"/>
    </source>
</evidence>
<dbReference type="RefSeq" id="WP_160959106.1">
    <property type="nucleotide sequence ID" value="NZ_WVUD01000005.1"/>
</dbReference>
<evidence type="ECO:0000259" key="4">
    <source>
        <dbReference type="PROSITE" id="PS51866"/>
    </source>
</evidence>
<dbReference type="EMBL" id="WVUD01000005">
    <property type="protein sequence ID" value="MYL82428.1"/>
    <property type="molecule type" value="Genomic_DNA"/>
</dbReference>
<dbReference type="InterPro" id="IPR011010">
    <property type="entry name" value="DNA_brk_join_enz"/>
</dbReference>
<dbReference type="Pfam" id="PF03459">
    <property type="entry name" value="TOBE"/>
    <property type="match status" value="2"/>
</dbReference>
<gene>
    <name evidence="6" type="ORF">GTA51_04655</name>
</gene>
<dbReference type="Gene3D" id="2.40.50.100">
    <property type="match status" value="2"/>
</dbReference>
<dbReference type="InterPro" id="IPR002104">
    <property type="entry name" value="Integrase_catalytic"/>
</dbReference>
<dbReference type="InterPro" id="IPR004606">
    <property type="entry name" value="Mop_domain"/>
</dbReference>
<feature type="domain" description="Mop" evidence="4">
    <location>
        <begin position="292"/>
        <end position="358"/>
    </location>
</feature>
<keyword evidence="7" id="KW-1185">Reference proteome</keyword>
<dbReference type="Pfam" id="PF00589">
    <property type="entry name" value="Phage_integrase"/>
    <property type="match status" value="1"/>
</dbReference>
<dbReference type="InterPro" id="IPR013762">
    <property type="entry name" value="Integrase-like_cat_sf"/>
</dbReference>
<protein>
    <submittedName>
        <fullName evidence="6">Tyrosine-type recombinase/integrase</fullName>
    </submittedName>
</protein>
<keyword evidence="1 3" id="KW-0500">Molybdenum</keyword>
<keyword evidence="2" id="KW-0233">DNA recombination</keyword>
<dbReference type="Gene3D" id="1.10.443.10">
    <property type="entry name" value="Intergrase catalytic core"/>
    <property type="match status" value="1"/>
</dbReference>
<dbReference type="NCBIfam" id="TIGR00638">
    <property type="entry name" value="Mop"/>
    <property type="match status" value="1"/>
</dbReference>
<evidence type="ECO:0000259" key="5">
    <source>
        <dbReference type="PROSITE" id="PS51898"/>
    </source>
</evidence>
<organism evidence="6 7">
    <name type="scientific">Solidesulfovibrio aerotolerans</name>
    <dbReference type="NCBI Taxonomy" id="295255"/>
    <lineage>
        <taxon>Bacteria</taxon>
        <taxon>Pseudomonadati</taxon>
        <taxon>Thermodesulfobacteriota</taxon>
        <taxon>Desulfovibrionia</taxon>
        <taxon>Desulfovibrionales</taxon>
        <taxon>Desulfovibrionaceae</taxon>
        <taxon>Solidesulfovibrio</taxon>
    </lineage>
</organism>
<dbReference type="OrthoDB" id="9814406at2"/>
<dbReference type="GO" id="GO:0003677">
    <property type="term" value="F:DNA binding"/>
    <property type="evidence" value="ECO:0007669"/>
    <property type="project" value="InterPro"/>
</dbReference>
<reference evidence="6 7" key="1">
    <citation type="submission" date="2020-01" db="EMBL/GenBank/DDBJ databases">
        <title>Genome sequence of Desulfovibrio aerotolerans DSM 16695(T).</title>
        <authorList>
            <person name="Karnachuk O."/>
            <person name="Avakyan M."/>
            <person name="Mardanov A."/>
            <person name="Kadnikov V."/>
            <person name="Ravin N."/>
        </authorList>
    </citation>
    <scope>NUCLEOTIDE SEQUENCE [LARGE SCALE GENOMIC DNA]</scope>
    <source>
        <strain evidence="6 7">DSM 16695</strain>
    </source>
</reference>
<evidence type="ECO:0000256" key="3">
    <source>
        <dbReference type="PROSITE-ProRule" id="PRU01213"/>
    </source>
</evidence>
<feature type="domain" description="Mop" evidence="4">
    <location>
        <begin position="220"/>
        <end position="286"/>
    </location>
</feature>
<proteinExistence type="predicted"/>
<dbReference type="Proteomes" id="UP000482487">
    <property type="component" value="Unassembled WGS sequence"/>
</dbReference>
<evidence type="ECO:0000256" key="1">
    <source>
        <dbReference type="ARBA" id="ARBA00022505"/>
    </source>
</evidence>
<dbReference type="GO" id="GO:0015074">
    <property type="term" value="P:DNA integration"/>
    <property type="evidence" value="ECO:0007669"/>
    <property type="project" value="InterPro"/>
</dbReference>
<evidence type="ECO:0000256" key="2">
    <source>
        <dbReference type="ARBA" id="ARBA00023172"/>
    </source>
</evidence>
<accession>A0A7C9MH76</accession>
<dbReference type="SUPFAM" id="SSF56349">
    <property type="entry name" value="DNA breaking-rejoining enzymes"/>
    <property type="match status" value="1"/>
</dbReference>
<name>A0A7C9MH76_9BACT</name>
<feature type="domain" description="Tyr recombinase" evidence="5">
    <location>
        <begin position="26"/>
        <end position="211"/>
    </location>
</feature>
<comment type="caution">
    <text evidence="6">The sequence shown here is derived from an EMBL/GenBank/DDBJ whole genome shotgun (WGS) entry which is preliminary data.</text>
</comment>
<dbReference type="GO" id="GO:0015689">
    <property type="term" value="P:molybdate ion transport"/>
    <property type="evidence" value="ECO:0007669"/>
    <property type="project" value="InterPro"/>
</dbReference>
<evidence type="ECO:0000313" key="7">
    <source>
        <dbReference type="Proteomes" id="UP000482487"/>
    </source>
</evidence>